<proteinExistence type="predicted"/>
<evidence type="ECO:0000313" key="3">
    <source>
        <dbReference type="EMBL" id="KIM50703.1"/>
    </source>
</evidence>
<dbReference type="EMBL" id="KN822346">
    <property type="protein sequence ID" value="KIM50703.1"/>
    <property type="molecule type" value="Genomic_DNA"/>
</dbReference>
<keyword evidence="2" id="KW-0812">Transmembrane</keyword>
<dbReference type="OrthoDB" id="2655622at2759"/>
<reference evidence="3 4" key="1">
    <citation type="submission" date="2014-04" db="EMBL/GenBank/DDBJ databases">
        <authorList>
            <consortium name="DOE Joint Genome Institute"/>
            <person name="Kuo A."/>
            <person name="Kohler A."/>
            <person name="Nagy L.G."/>
            <person name="Floudas D."/>
            <person name="Copeland A."/>
            <person name="Barry K.W."/>
            <person name="Cichocki N."/>
            <person name="Veneault-Fourrey C."/>
            <person name="LaButti K."/>
            <person name="Lindquist E.A."/>
            <person name="Lipzen A."/>
            <person name="Lundell T."/>
            <person name="Morin E."/>
            <person name="Murat C."/>
            <person name="Sun H."/>
            <person name="Tunlid A."/>
            <person name="Henrissat B."/>
            <person name="Grigoriev I.V."/>
            <person name="Hibbett D.S."/>
            <person name="Martin F."/>
            <person name="Nordberg H.P."/>
            <person name="Cantor M.N."/>
            <person name="Hua S.X."/>
        </authorList>
    </citation>
    <scope>NUCLEOTIDE SEQUENCE [LARGE SCALE GENOMIC DNA]</scope>
    <source>
        <strain evidence="3 4">Foug A</strain>
    </source>
</reference>
<feature type="region of interest" description="Disordered" evidence="1">
    <location>
        <begin position="36"/>
        <end position="65"/>
    </location>
</feature>
<gene>
    <name evidence="3" type="ORF">SCLCIDRAFT_12301</name>
</gene>
<dbReference type="HOGENOM" id="CLU_027016_2_1_1"/>
<accession>A0A0C2YLV1</accession>
<evidence type="ECO:0000256" key="1">
    <source>
        <dbReference type="SAM" id="MobiDB-lite"/>
    </source>
</evidence>
<feature type="transmembrane region" description="Helical" evidence="2">
    <location>
        <begin position="293"/>
        <end position="313"/>
    </location>
</feature>
<sequence>MARTKMTVRKVVNSQQDAQKRVTVKLTFARMTVPRKAGGRAHHHHDSLEAVSPLTTPPSSPVPGGNFLMEEVLIDSQEAAEHCRVSYTHNHSTLLQPVQKGVPEKYKEAVLEDGVVFCYPGCHKLEDRATGSSGKRVFRPYWGFMTQNQNREQVPILLTNPHIQTHYGMSSHSEVNDDPLAIIHLYLASMDPCGSPPRLVYESFRSYFHPNDLLFFELKFDAGTSTKEANHLSKMASLVERLWCTESAHVLLFITTHSEEVRGNLFMGHCDHGGGPVADEVTKFFKTILCGGITPFLCGGMVVLLTCSWVVQFEGSFMSLQTVLTRLPICNCIAFVMLRFQTPLANIFLLSLFRSRIIQSINFPDSFPHALEQDSELGAHTDIMHFYFDRSSPPNISMTCDKYVWWNANMRPYGHNLPLLCPMCTSIRPWAKIANEGPNSWNMQCSNSDCGLNADGSQLQPRAKLSGEKPANVTFVMPTNKRTNGWFSVRVADVQKPLA</sequence>
<dbReference type="AlphaFoldDB" id="A0A0C2YLV1"/>
<name>A0A0C2YLV1_9AGAM</name>
<organism evidence="3 4">
    <name type="scientific">Scleroderma citrinum Foug A</name>
    <dbReference type="NCBI Taxonomy" id="1036808"/>
    <lineage>
        <taxon>Eukaryota</taxon>
        <taxon>Fungi</taxon>
        <taxon>Dikarya</taxon>
        <taxon>Basidiomycota</taxon>
        <taxon>Agaricomycotina</taxon>
        <taxon>Agaricomycetes</taxon>
        <taxon>Agaricomycetidae</taxon>
        <taxon>Boletales</taxon>
        <taxon>Sclerodermatineae</taxon>
        <taxon>Sclerodermataceae</taxon>
        <taxon>Scleroderma</taxon>
    </lineage>
</organism>
<reference evidence="4" key="2">
    <citation type="submission" date="2015-01" db="EMBL/GenBank/DDBJ databases">
        <title>Evolutionary Origins and Diversification of the Mycorrhizal Mutualists.</title>
        <authorList>
            <consortium name="DOE Joint Genome Institute"/>
            <consortium name="Mycorrhizal Genomics Consortium"/>
            <person name="Kohler A."/>
            <person name="Kuo A."/>
            <person name="Nagy L.G."/>
            <person name="Floudas D."/>
            <person name="Copeland A."/>
            <person name="Barry K.W."/>
            <person name="Cichocki N."/>
            <person name="Veneault-Fourrey C."/>
            <person name="LaButti K."/>
            <person name="Lindquist E.A."/>
            <person name="Lipzen A."/>
            <person name="Lundell T."/>
            <person name="Morin E."/>
            <person name="Murat C."/>
            <person name="Riley R."/>
            <person name="Ohm R."/>
            <person name="Sun H."/>
            <person name="Tunlid A."/>
            <person name="Henrissat B."/>
            <person name="Grigoriev I.V."/>
            <person name="Hibbett D.S."/>
            <person name="Martin F."/>
        </authorList>
    </citation>
    <scope>NUCLEOTIDE SEQUENCE [LARGE SCALE GENOMIC DNA]</scope>
    <source>
        <strain evidence="4">Foug A</strain>
    </source>
</reference>
<keyword evidence="2" id="KW-0472">Membrane</keyword>
<keyword evidence="4" id="KW-1185">Reference proteome</keyword>
<dbReference type="Proteomes" id="UP000053989">
    <property type="component" value="Unassembled WGS sequence"/>
</dbReference>
<dbReference type="InParanoid" id="A0A0C2YLV1"/>
<evidence type="ECO:0000256" key="2">
    <source>
        <dbReference type="SAM" id="Phobius"/>
    </source>
</evidence>
<evidence type="ECO:0000313" key="4">
    <source>
        <dbReference type="Proteomes" id="UP000053989"/>
    </source>
</evidence>
<keyword evidence="2" id="KW-1133">Transmembrane helix</keyword>
<dbReference type="STRING" id="1036808.A0A0C2YLV1"/>
<protein>
    <submittedName>
        <fullName evidence="3">Uncharacterized protein</fullName>
    </submittedName>
</protein>